<protein>
    <submittedName>
        <fullName evidence="1">Uncharacterized protein</fullName>
    </submittedName>
</protein>
<comment type="caution">
    <text evidence="1">The sequence shown here is derived from an EMBL/GenBank/DDBJ whole genome shotgun (WGS) entry which is preliminary data.</text>
</comment>
<proteinExistence type="predicted"/>
<dbReference type="Proteomes" id="UP000243498">
    <property type="component" value="Unassembled WGS sequence"/>
</dbReference>
<organism evidence="1 2">
    <name type="scientific">Metarhizium rileyi (strain RCEF 4871)</name>
    <name type="common">Nomuraea rileyi</name>
    <dbReference type="NCBI Taxonomy" id="1649241"/>
    <lineage>
        <taxon>Eukaryota</taxon>
        <taxon>Fungi</taxon>
        <taxon>Dikarya</taxon>
        <taxon>Ascomycota</taxon>
        <taxon>Pezizomycotina</taxon>
        <taxon>Sordariomycetes</taxon>
        <taxon>Hypocreomycetidae</taxon>
        <taxon>Hypocreales</taxon>
        <taxon>Clavicipitaceae</taxon>
        <taxon>Metarhizium</taxon>
    </lineage>
</organism>
<evidence type="ECO:0000313" key="2">
    <source>
        <dbReference type="Proteomes" id="UP000243498"/>
    </source>
</evidence>
<evidence type="ECO:0000313" key="1">
    <source>
        <dbReference type="EMBL" id="OAA33855.1"/>
    </source>
</evidence>
<gene>
    <name evidence="1" type="ORF">NOR_08761</name>
</gene>
<name>A0A166RTF9_METRR</name>
<dbReference type="AlphaFoldDB" id="A0A166RTF9"/>
<dbReference type="EMBL" id="AZHC01000126">
    <property type="protein sequence ID" value="OAA33855.1"/>
    <property type="molecule type" value="Genomic_DNA"/>
</dbReference>
<reference evidence="1 2" key="1">
    <citation type="journal article" date="2016" name="Genome Biol. Evol.">
        <title>Divergent and convergent evolution of fungal pathogenicity.</title>
        <authorList>
            <person name="Shang Y."/>
            <person name="Xiao G."/>
            <person name="Zheng P."/>
            <person name="Cen K."/>
            <person name="Zhan S."/>
            <person name="Wang C."/>
        </authorList>
    </citation>
    <scope>NUCLEOTIDE SEQUENCE [LARGE SCALE GENOMIC DNA]</scope>
    <source>
        <strain evidence="1 2">RCEF 4871</strain>
    </source>
</reference>
<keyword evidence="2" id="KW-1185">Reference proteome</keyword>
<accession>A0A166RTF9</accession>
<sequence>MPVLYLLCLASRQSTARKTYIVGSEKEISVMHNDEGKQISRWYTDLHIDFSSLCSPKFIVSKFPVIILLWWTELLKMQVAVYWDIICSHKKASQLWIHPKGIMDGLVVMSRAMKTACLSIPRVLRTYSSRSPCGEAED</sequence>